<name>A0ABT4AKX7_9BACT</name>
<evidence type="ECO:0000313" key="2">
    <source>
        <dbReference type="Proteomes" id="UP001207654"/>
    </source>
</evidence>
<accession>A0ABT4AKX7</accession>
<protein>
    <submittedName>
        <fullName evidence="1">Uncharacterized protein</fullName>
    </submittedName>
</protein>
<dbReference type="EMBL" id="JAPNKA010000001">
    <property type="protein sequence ID" value="MCY1082347.1"/>
    <property type="molecule type" value="Genomic_DNA"/>
</dbReference>
<gene>
    <name evidence="1" type="ORF">OV287_48675</name>
</gene>
<comment type="caution">
    <text evidence="1">The sequence shown here is derived from an EMBL/GenBank/DDBJ whole genome shotgun (WGS) entry which is preliminary data.</text>
</comment>
<dbReference type="RefSeq" id="WP_267540920.1">
    <property type="nucleotide sequence ID" value="NZ_JAPNKA010000001.1"/>
</dbReference>
<organism evidence="1 2">
    <name type="scientific">Archangium lansingense</name>
    <dbReference type="NCBI Taxonomy" id="2995310"/>
    <lineage>
        <taxon>Bacteria</taxon>
        <taxon>Pseudomonadati</taxon>
        <taxon>Myxococcota</taxon>
        <taxon>Myxococcia</taxon>
        <taxon>Myxococcales</taxon>
        <taxon>Cystobacterineae</taxon>
        <taxon>Archangiaceae</taxon>
        <taxon>Archangium</taxon>
    </lineage>
</organism>
<sequence length="197" mass="22733">MSISAEHLLSVVRQYWRSDHEFDGKLERSPELERFQTLWEEKLKKMDAWYVLMDELQAALPQFGIGNATATCDASFRCSVYTAREPIYSSQENESMTRRWVVVGCVSILAPVYMVYGVQYDFRGEERIADRVFFDPLPPEMRAPAEVVARKIEARFGVEAVPREIAETRIPLIVYPHEPPDTTLFHALFTAWPESVP</sequence>
<keyword evidence="2" id="KW-1185">Reference proteome</keyword>
<proteinExistence type="predicted"/>
<dbReference type="Proteomes" id="UP001207654">
    <property type="component" value="Unassembled WGS sequence"/>
</dbReference>
<evidence type="ECO:0000313" key="1">
    <source>
        <dbReference type="EMBL" id="MCY1082347.1"/>
    </source>
</evidence>
<reference evidence="1 2" key="1">
    <citation type="submission" date="2022-11" db="EMBL/GenBank/DDBJ databases">
        <title>Minimal conservation of predation-associated metabolite biosynthetic gene clusters underscores biosynthetic potential of Myxococcota including descriptions for ten novel species: Archangium lansinium sp. nov., Myxococcus landrumus sp. nov., Nannocystis bai.</title>
        <authorList>
            <person name="Ahearne A."/>
            <person name="Stevens C."/>
            <person name="Phillips K."/>
        </authorList>
    </citation>
    <scope>NUCLEOTIDE SEQUENCE [LARGE SCALE GENOMIC DNA]</scope>
    <source>
        <strain evidence="1 2">MIWBW</strain>
    </source>
</reference>